<feature type="compositionally biased region" description="Basic residues" evidence="1">
    <location>
        <begin position="105"/>
        <end position="114"/>
    </location>
</feature>
<evidence type="ECO:0000313" key="2">
    <source>
        <dbReference type="EMBL" id="QJW85699.1"/>
    </source>
</evidence>
<dbReference type="Proteomes" id="UP000500826">
    <property type="component" value="Chromosome"/>
</dbReference>
<organism evidence="2 3">
    <name type="scientific">Ramlibacter terrae</name>
    <dbReference type="NCBI Taxonomy" id="2732511"/>
    <lineage>
        <taxon>Bacteria</taxon>
        <taxon>Pseudomonadati</taxon>
        <taxon>Pseudomonadota</taxon>
        <taxon>Betaproteobacteria</taxon>
        <taxon>Burkholderiales</taxon>
        <taxon>Comamonadaceae</taxon>
        <taxon>Ramlibacter</taxon>
    </lineage>
</organism>
<evidence type="ECO:0000313" key="3">
    <source>
        <dbReference type="Proteomes" id="UP000500826"/>
    </source>
</evidence>
<sequence>MRTSASASPRARRRCCPARRRTTASCRRCGASAAPDARAHAGPVAEAVARRPAQAGPLNSHVLVLQTLGMMRELSPDYLRRFIEHVETLQWLEQAAPPAPAAPRPARKRASAKR</sequence>
<name>A0ABX6P899_9BURK</name>
<dbReference type="InterPro" id="IPR021549">
    <property type="entry name" value="DUF2894"/>
</dbReference>
<accession>A0ABX6P899</accession>
<reference evidence="2 3" key="1">
    <citation type="submission" date="2020-05" db="EMBL/GenBank/DDBJ databases">
        <title>Ramlibacter rhizophilus sp. nov., isolated from rhizosphere soil of national flower Mugunghwa from South Korea.</title>
        <authorList>
            <person name="Zheng-Fei Y."/>
            <person name="Huan T."/>
        </authorList>
    </citation>
    <scope>NUCLEOTIDE SEQUENCE [LARGE SCALE GENOMIC DNA]</scope>
    <source>
        <strain evidence="2 3">H242</strain>
    </source>
</reference>
<gene>
    <name evidence="2" type="ORF">HK414_01195</name>
</gene>
<proteinExistence type="predicted"/>
<dbReference type="Pfam" id="PF11445">
    <property type="entry name" value="DUF2894"/>
    <property type="match status" value="1"/>
</dbReference>
<feature type="region of interest" description="Disordered" evidence="1">
    <location>
        <begin position="93"/>
        <end position="114"/>
    </location>
</feature>
<dbReference type="EMBL" id="CP053418">
    <property type="protein sequence ID" value="QJW85699.1"/>
    <property type="molecule type" value="Genomic_DNA"/>
</dbReference>
<evidence type="ECO:0000256" key="1">
    <source>
        <dbReference type="SAM" id="MobiDB-lite"/>
    </source>
</evidence>
<protein>
    <submittedName>
        <fullName evidence="2">DUF2894 domain-containing protein</fullName>
    </submittedName>
</protein>
<keyword evidence="3" id="KW-1185">Reference proteome</keyword>